<evidence type="ECO:0000313" key="2">
    <source>
        <dbReference type="EMBL" id="RXN11741.1"/>
    </source>
</evidence>
<accession>A0A498LU90</accession>
<dbReference type="STRING" id="84645.A0A498LU90"/>
<dbReference type="EMBL" id="QBIY01013106">
    <property type="protein sequence ID" value="RXN11741.1"/>
    <property type="molecule type" value="Genomic_DNA"/>
</dbReference>
<dbReference type="PANTHER" id="PTHR15046:SF1">
    <property type="entry name" value="BETA-1,4 N-ACETYLGALACTOSAMINYLTRANSFERASE 1"/>
    <property type="match status" value="1"/>
</dbReference>
<keyword evidence="2" id="KW-0808">Transferase</keyword>
<gene>
    <name evidence="2" type="ORF">ROHU_029890</name>
</gene>
<comment type="caution">
    <text evidence="2">The sequence shown here is derived from an EMBL/GenBank/DDBJ whole genome shotgun (WGS) entry which is preliminary data.</text>
</comment>
<keyword evidence="1" id="KW-1133">Transmembrane helix</keyword>
<reference evidence="2 3" key="1">
    <citation type="submission" date="2018-03" db="EMBL/GenBank/DDBJ databases">
        <title>Draft genome sequence of Rohu Carp (Labeo rohita).</title>
        <authorList>
            <person name="Das P."/>
            <person name="Kushwaha B."/>
            <person name="Joshi C.G."/>
            <person name="Kumar D."/>
            <person name="Nagpure N.S."/>
            <person name="Sahoo L."/>
            <person name="Das S.P."/>
            <person name="Bit A."/>
            <person name="Patnaik S."/>
            <person name="Meher P.K."/>
            <person name="Jayasankar P."/>
            <person name="Koringa P.G."/>
            <person name="Patel N.V."/>
            <person name="Hinsu A.T."/>
            <person name="Kumar R."/>
            <person name="Pandey M."/>
            <person name="Agarwal S."/>
            <person name="Srivastava S."/>
            <person name="Singh M."/>
            <person name="Iquebal M.A."/>
            <person name="Jaiswal S."/>
            <person name="Angadi U.B."/>
            <person name="Kumar N."/>
            <person name="Raza M."/>
            <person name="Shah T.M."/>
            <person name="Rai A."/>
            <person name="Jena J.K."/>
        </authorList>
    </citation>
    <scope>NUCLEOTIDE SEQUENCE [LARGE SCALE GENOMIC DNA]</scope>
    <source>
        <strain evidence="2">DASCIFA01</strain>
        <tissue evidence="2">Testis</tissue>
    </source>
</reference>
<keyword evidence="3" id="KW-1185">Reference proteome</keyword>
<evidence type="ECO:0000313" key="3">
    <source>
        <dbReference type="Proteomes" id="UP000290572"/>
    </source>
</evidence>
<keyword evidence="1" id="KW-0812">Transmembrane</keyword>
<feature type="transmembrane region" description="Helical" evidence="1">
    <location>
        <begin position="27"/>
        <end position="45"/>
    </location>
</feature>
<name>A0A498LU90_LABRO</name>
<organism evidence="2 3">
    <name type="scientific">Labeo rohita</name>
    <name type="common">Indian major carp</name>
    <name type="synonym">Cyprinus rohita</name>
    <dbReference type="NCBI Taxonomy" id="84645"/>
    <lineage>
        <taxon>Eukaryota</taxon>
        <taxon>Metazoa</taxon>
        <taxon>Chordata</taxon>
        <taxon>Craniata</taxon>
        <taxon>Vertebrata</taxon>
        <taxon>Euteleostomi</taxon>
        <taxon>Actinopterygii</taxon>
        <taxon>Neopterygii</taxon>
        <taxon>Teleostei</taxon>
        <taxon>Ostariophysi</taxon>
        <taxon>Cypriniformes</taxon>
        <taxon>Cyprinidae</taxon>
        <taxon>Labeoninae</taxon>
        <taxon>Labeonini</taxon>
        <taxon>Labeo</taxon>
    </lineage>
</organism>
<evidence type="ECO:0000256" key="1">
    <source>
        <dbReference type="SAM" id="Phobius"/>
    </source>
</evidence>
<dbReference type="AlphaFoldDB" id="A0A498LU90"/>
<dbReference type="GO" id="GO:0016020">
    <property type="term" value="C:membrane"/>
    <property type="evidence" value="ECO:0007669"/>
    <property type="project" value="GOC"/>
</dbReference>
<dbReference type="GO" id="GO:0008376">
    <property type="term" value="F:acetylgalactosaminyltransferase activity"/>
    <property type="evidence" value="ECO:0007669"/>
    <property type="project" value="TreeGrafter"/>
</dbReference>
<dbReference type="Proteomes" id="UP000290572">
    <property type="component" value="Unassembled WGS sequence"/>
</dbReference>
<sequence>MAQNSYFQYQRINNEVKAIMRGVNKKTVAVLLVVLPLVAVLIHHWNSYTVTTIDVLQGPDHLKVLLEERTQNMGHKNDHIPYHIKDSMSKTYTAADSLILAEANSPLQYPTQGVEVRPRRSILIPVQFKAGIFQASFTIKIRHPPMPKFYNPGPKNEYNISTLVTIATKTFLRYDKLQDLINSIRQFYPTITIVIADDTEEPKPVTGPYIEHFIMPFGKVKQVLSVLHYRAGLLAVT</sequence>
<dbReference type="GO" id="GO:0001574">
    <property type="term" value="P:ganglioside biosynthetic process"/>
    <property type="evidence" value="ECO:0007669"/>
    <property type="project" value="TreeGrafter"/>
</dbReference>
<dbReference type="PANTHER" id="PTHR15046">
    <property type="entry name" value="GLYCO_TRANS_2-LIKE DOMAIN-CONTAINING PROTEIN"/>
    <property type="match status" value="1"/>
</dbReference>
<protein>
    <submittedName>
        <fullName evidence="2">Beta-1,4 N-acetylgalactosaminyltransferase 1-like protein</fullName>
    </submittedName>
</protein>
<proteinExistence type="predicted"/>
<keyword evidence="1" id="KW-0472">Membrane</keyword>